<keyword evidence="3 4" id="KW-0472">Membrane</keyword>
<feature type="transmembrane region" description="Helical" evidence="4">
    <location>
        <begin position="244"/>
        <end position="263"/>
    </location>
</feature>
<feature type="transmembrane region" description="Helical" evidence="4">
    <location>
        <begin position="96"/>
        <end position="117"/>
    </location>
</feature>
<keyword evidence="2 4" id="KW-1133">Transmembrane helix</keyword>
<organism evidence="5 6">
    <name type="scientific">Arcobacter defluvii</name>
    <dbReference type="NCBI Taxonomy" id="873191"/>
    <lineage>
        <taxon>Bacteria</taxon>
        <taxon>Pseudomonadati</taxon>
        <taxon>Campylobacterota</taxon>
        <taxon>Epsilonproteobacteria</taxon>
        <taxon>Campylobacterales</taxon>
        <taxon>Arcobacteraceae</taxon>
        <taxon>Arcobacter</taxon>
    </lineage>
</organism>
<dbReference type="InterPro" id="IPR011701">
    <property type="entry name" value="MFS"/>
</dbReference>
<dbReference type="Pfam" id="PF07690">
    <property type="entry name" value="MFS_1"/>
    <property type="match status" value="1"/>
</dbReference>
<feature type="transmembrane region" description="Helical" evidence="4">
    <location>
        <begin position="209"/>
        <end position="232"/>
    </location>
</feature>
<gene>
    <name evidence="5" type="ORF">ADFLV_0997</name>
</gene>
<evidence type="ECO:0000313" key="5">
    <source>
        <dbReference type="EMBL" id="QKF77038.1"/>
    </source>
</evidence>
<name>A0AAE7BDD2_9BACT</name>
<dbReference type="SUPFAM" id="SSF103473">
    <property type="entry name" value="MFS general substrate transporter"/>
    <property type="match status" value="1"/>
</dbReference>
<keyword evidence="1 4" id="KW-0812">Transmembrane</keyword>
<feature type="transmembrane region" description="Helical" evidence="4">
    <location>
        <begin position="331"/>
        <end position="354"/>
    </location>
</feature>
<dbReference type="RefSeq" id="WP_206731481.1">
    <property type="nucleotide sequence ID" value="NZ_CP053835.1"/>
</dbReference>
<sequence length="396" mass="44948">MKKTFITRIFTSKEALLYIMTISMVVSFSAWTSLLNNFTIEVASFDGSQIGILQSLREIPGFLAFTVLLVLAFIAQQRLVYLSIMLLGLGTASTGYFPTAIGLYITTIIMSVGFHYLETLNQSLSLQWIDKNKAPIVLGKLSAAKSFTGLLVFILIYLFMNYLAMEYKYVYLIFGGFTFLLGIFSWYLFTHFKETVIQDKKIRVKKEYWLFYLLTFLSGARRQIFVVFAGFLLVEKFGVDIHNMILLLFVNSILNMYLAPKIGKFIVAFGEKVTLKIEYIGLILVFTSYAFVDNVYFAFALYIIDHLLFSMAIALKTYFQKIANPSDISSASAVSFTINHIAAVFLPAFLGMVWLYSNSLVFIIGAVIAFCSFSLSFLVPNEPQMGYETTLKKERK</sequence>
<dbReference type="Proteomes" id="UP000503313">
    <property type="component" value="Chromosome"/>
</dbReference>
<feature type="transmembrane region" description="Helical" evidence="4">
    <location>
        <begin position="15"/>
        <end position="38"/>
    </location>
</feature>
<feature type="transmembrane region" description="Helical" evidence="4">
    <location>
        <begin position="59"/>
        <end position="76"/>
    </location>
</feature>
<evidence type="ECO:0000256" key="4">
    <source>
        <dbReference type="SAM" id="Phobius"/>
    </source>
</evidence>
<feature type="transmembrane region" description="Helical" evidence="4">
    <location>
        <begin position="169"/>
        <end position="189"/>
    </location>
</feature>
<proteinExistence type="predicted"/>
<dbReference type="GO" id="GO:0022857">
    <property type="term" value="F:transmembrane transporter activity"/>
    <property type="evidence" value="ECO:0007669"/>
    <property type="project" value="InterPro"/>
</dbReference>
<evidence type="ECO:0000313" key="6">
    <source>
        <dbReference type="Proteomes" id="UP000503313"/>
    </source>
</evidence>
<dbReference type="KEGG" id="adz:ADFLV_0997"/>
<reference evidence="5 6" key="1">
    <citation type="submission" date="2020-05" db="EMBL/GenBank/DDBJ databases">
        <title>Complete genome sequencing of Campylobacter and Arcobacter type strains.</title>
        <authorList>
            <person name="Miller W.G."/>
            <person name="Yee E."/>
        </authorList>
    </citation>
    <scope>NUCLEOTIDE SEQUENCE [LARGE SCALE GENOMIC DNA]</scope>
    <source>
        <strain evidence="5 6">LMG 25694</strain>
    </source>
</reference>
<accession>A0AAE7BDD2</accession>
<evidence type="ECO:0000256" key="1">
    <source>
        <dbReference type="ARBA" id="ARBA00022692"/>
    </source>
</evidence>
<protein>
    <submittedName>
        <fullName evidence="5">Major facilitator superfamily transporter</fullName>
    </submittedName>
</protein>
<evidence type="ECO:0000256" key="3">
    <source>
        <dbReference type="ARBA" id="ARBA00023136"/>
    </source>
</evidence>
<dbReference type="InterPro" id="IPR036259">
    <property type="entry name" value="MFS_trans_sf"/>
</dbReference>
<dbReference type="EMBL" id="CP053835">
    <property type="protein sequence ID" value="QKF77038.1"/>
    <property type="molecule type" value="Genomic_DNA"/>
</dbReference>
<dbReference type="AlphaFoldDB" id="A0AAE7BDD2"/>
<keyword evidence="6" id="KW-1185">Reference proteome</keyword>
<feature type="transmembrane region" description="Helical" evidence="4">
    <location>
        <begin position="138"/>
        <end position="163"/>
    </location>
</feature>
<evidence type="ECO:0000256" key="2">
    <source>
        <dbReference type="ARBA" id="ARBA00022989"/>
    </source>
</evidence>
<dbReference type="Gene3D" id="1.20.1250.20">
    <property type="entry name" value="MFS general substrate transporter like domains"/>
    <property type="match status" value="1"/>
</dbReference>
<feature type="transmembrane region" description="Helical" evidence="4">
    <location>
        <begin position="360"/>
        <end position="379"/>
    </location>
</feature>